<organism evidence="15 16">
    <name type="scientific">Fasciola hepatica</name>
    <name type="common">Liver fluke</name>
    <dbReference type="NCBI Taxonomy" id="6192"/>
    <lineage>
        <taxon>Eukaryota</taxon>
        <taxon>Metazoa</taxon>
        <taxon>Spiralia</taxon>
        <taxon>Lophotrochozoa</taxon>
        <taxon>Platyhelminthes</taxon>
        <taxon>Trematoda</taxon>
        <taxon>Digenea</taxon>
        <taxon>Plagiorchiida</taxon>
        <taxon>Echinostomata</taxon>
        <taxon>Echinostomatoidea</taxon>
        <taxon>Fasciolidae</taxon>
        <taxon>Fasciola</taxon>
    </lineage>
</organism>
<dbReference type="SUPFAM" id="SSF54928">
    <property type="entry name" value="RNA-binding domain, RBD"/>
    <property type="match status" value="1"/>
</dbReference>
<dbReference type="PANTHER" id="PTHR21527:SF6">
    <property type="entry name" value="NUCLEOPORIN NUP35"/>
    <property type="match status" value="1"/>
</dbReference>
<feature type="region of interest" description="Disordered" evidence="13">
    <location>
        <begin position="71"/>
        <end position="120"/>
    </location>
</feature>
<evidence type="ECO:0000313" key="15">
    <source>
        <dbReference type="EMBL" id="THD21806.1"/>
    </source>
</evidence>
<dbReference type="GO" id="GO:0003676">
    <property type="term" value="F:nucleic acid binding"/>
    <property type="evidence" value="ECO:0007669"/>
    <property type="project" value="InterPro"/>
</dbReference>
<dbReference type="GO" id="GO:0044615">
    <property type="term" value="C:nuclear pore nuclear basket"/>
    <property type="evidence" value="ECO:0007669"/>
    <property type="project" value="TreeGrafter"/>
</dbReference>
<protein>
    <recommendedName>
        <fullName evidence="3">Nucleoporin NUP35</fullName>
    </recommendedName>
    <alternativeName>
        <fullName evidence="11">35 kDa nucleoporin</fullName>
    </alternativeName>
    <alternativeName>
        <fullName evidence="10">Nucleoporin NUP53</fullName>
    </alternativeName>
</protein>
<evidence type="ECO:0000256" key="13">
    <source>
        <dbReference type="SAM" id="MobiDB-lite"/>
    </source>
</evidence>
<feature type="region of interest" description="Disordered" evidence="13">
    <location>
        <begin position="21"/>
        <end position="45"/>
    </location>
</feature>
<dbReference type="InterPro" id="IPR035979">
    <property type="entry name" value="RBD_domain_sf"/>
</dbReference>
<dbReference type="InterPro" id="IPR012677">
    <property type="entry name" value="Nucleotide-bd_a/b_plait_sf"/>
</dbReference>
<dbReference type="GO" id="GO:0051028">
    <property type="term" value="P:mRNA transport"/>
    <property type="evidence" value="ECO:0007669"/>
    <property type="project" value="UniProtKB-UniRule"/>
</dbReference>
<evidence type="ECO:0000256" key="2">
    <source>
        <dbReference type="ARBA" id="ARBA00009454"/>
    </source>
</evidence>
<keyword evidence="9 12" id="KW-0539">Nucleus</keyword>
<evidence type="ECO:0000256" key="7">
    <source>
        <dbReference type="ARBA" id="ARBA00023010"/>
    </source>
</evidence>
<dbReference type="PROSITE" id="PS51472">
    <property type="entry name" value="RRM_NUP35"/>
    <property type="match status" value="1"/>
</dbReference>
<dbReference type="Pfam" id="PF05172">
    <property type="entry name" value="RRM_Nup35"/>
    <property type="match status" value="1"/>
</dbReference>
<dbReference type="InterPro" id="IPR007846">
    <property type="entry name" value="RRM_NUP35_dom"/>
</dbReference>
<dbReference type="Gene3D" id="3.30.70.330">
    <property type="match status" value="1"/>
</dbReference>
<dbReference type="GO" id="GO:0006607">
    <property type="term" value="P:NLS-bearing protein import into nucleus"/>
    <property type="evidence" value="ECO:0007669"/>
    <property type="project" value="TreeGrafter"/>
</dbReference>
<keyword evidence="7" id="KW-0811">Translocation</keyword>
<evidence type="ECO:0000256" key="5">
    <source>
        <dbReference type="ARBA" id="ARBA00022816"/>
    </source>
</evidence>
<feature type="compositionally biased region" description="Polar residues" evidence="13">
    <location>
        <begin position="71"/>
        <end position="80"/>
    </location>
</feature>
<dbReference type="GO" id="GO:0006999">
    <property type="term" value="P:nuclear pore organization"/>
    <property type="evidence" value="ECO:0007669"/>
    <property type="project" value="TreeGrafter"/>
</dbReference>
<feature type="compositionally biased region" description="Polar residues" evidence="13">
    <location>
        <begin position="35"/>
        <end position="45"/>
    </location>
</feature>
<accession>A0A4E0R590</accession>
<reference evidence="15" key="1">
    <citation type="submission" date="2019-03" db="EMBL/GenBank/DDBJ databases">
        <title>Improved annotation for the trematode Fasciola hepatica.</title>
        <authorList>
            <person name="Choi Y.-J."/>
            <person name="Martin J."/>
            <person name="Mitreva M."/>
        </authorList>
    </citation>
    <scope>NUCLEOTIDE SEQUENCE [LARGE SCALE GENOMIC DNA]</scope>
</reference>
<feature type="compositionally biased region" description="Low complexity" evidence="13">
    <location>
        <begin position="81"/>
        <end position="90"/>
    </location>
</feature>
<name>A0A4E0R590_FASHE</name>
<keyword evidence="4 12" id="KW-0813">Transport</keyword>
<keyword evidence="5 12" id="KW-0509">mRNA transport</keyword>
<evidence type="ECO:0000259" key="14">
    <source>
        <dbReference type="PROSITE" id="PS51472"/>
    </source>
</evidence>
<keyword evidence="8 12" id="KW-0906">Nuclear pore complex</keyword>
<evidence type="ECO:0000256" key="8">
    <source>
        <dbReference type="ARBA" id="ARBA00023132"/>
    </source>
</evidence>
<gene>
    <name evidence="15" type="ORF">D915_007393</name>
</gene>
<dbReference type="AlphaFoldDB" id="A0A4E0R590"/>
<evidence type="ECO:0000256" key="3">
    <source>
        <dbReference type="ARBA" id="ARBA00016439"/>
    </source>
</evidence>
<comment type="subcellular location">
    <subcellularLocation>
        <location evidence="1">Nucleus</location>
        <location evidence="1">Nuclear pore complex</location>
    </subcellularLocation>
</comment>
<comment type="caution">
    <text evidence="15">The sequence shown here is derived from an EMBL/GenBank/DDBJ whole genome shotgun (WGS) entry which is preliminary data.</text>
</comment>
<evidence type="ECO:0000256" key="11">
    <source>
        <dbReference type="ARBA" id="ARBA00030250"/>
    </source>
</evidence>
<comment type="similarity">
    <text evidence="2">Belongs to the Nup35 family.</text>
</comment>
<keyword evidence="6" id="KW-0653">Protein transport</keyword>
<proteinExistence type="inferred from homology"/>
<evidence type="ECO:0000313" key="16">
    <source>
        <dbReference type="Proteomes" id="UP000230066"/>
    </source>
</evidence>
<evidence type="ECO:0000256" key="9">
    <source>
        <dbReference type="ARBA" id="ARBA00023242"/>
    </source>
</evidence>
<dbReference type="FunFam" id="3.30.70.330:FF:000095">
    <property type="entry name" value="Putative Nucleoporin NUP53"/>
    <property type="match status" value="1"/>
</dbReference>
<dbReference type="GO" id="GO:0044613">
    <property type="term" value="C:nuclear pore central transport channel"/>
    <property type="evidence" value="ECO:0007669"/>
    <property type="project" value="TreeGrafter"/>
</dbReference>
<dbReference type="PANTHER" id="PTHR21527">
    <property type="entry name" value="NUCLEOPORIN NUP35"/>
    <property type="match status" value="1"/>
</dbReference>
<evidence type="ECO:0000256" key="4">
    <source>
        <dbReference type="ARBA" id="ARBA00022448"/>
    </source>
</evidence>
<evidence type="ECO:0000256" key="1">
    <source>
        <dbReference type="ARBA" id="ARBA00004567"/>
    </source>
</evidence>
<dbReference type="Proteomes" id="UP000230066">
    <property type="component" value="Unassembled WGS sequence"/>
</dbReference>
<evidence type="ECO:0000256" key="6">
    <source>
        <dbReference type="ARBA" id="ARBA00022927"/>
    </source>
</evidence>
<sequence length="414" mass="44703">MPAPYGSRFNTINHIPIAGTQAIPGHLPTEPMSLGSPTTSPNAIHSHSALTGTQYLPSFLMGDGTSVIQSPAFSPNSAHQSVRSLQLPSVPVSPPSLGTPKHNQDRLYRRANSPPTQSLWSMNQSNAISRTNPISDAWDANGSGVGVQYNTLLNRSMNAGSRFQSPLATPKTPMQTASEIRPLTGVISPDACGTLGTEHLINVLNTPKSNADHSTENCWVTVFGYPASRASYILTQFSQFGTIEKHVITNDGNWMHIKYQNKLQARCALNRNGRVFGDNIMVGVTLCSDDDVLNDRFTGLQVNDFSADRENSMIQFQSPATGNRPRVVGTPLRELADTPRIGLRNQKLLSQSFASPPERPIGGGPGTCGVSRHSSMRSLTGDGRPAYLSRTSSVRQTKESGLLSKALGYMFGWS</sequence>
<dbReference type="EMBL" id="JXXN02003235">
    <property type="protein sequence ID" value="THD21806.1"/>
    <property type="molecule type" value="Genomic_DNA"/>
</dbReference>
<dbReference type="GO" id="GO:0017056">
    <property type="term" value="F:structural constituent of nuclear pore"/>
    <property type="evidence" value="ECO:0007669"/>
    <property type="project" value="TreeGrafter"/>
</dbReference>
<evidence type="ECO:0000256" key="10">
    <source>
        <dbReference type="ARBA" id="ARBA00029997"/>
    </source>
</evidence>
<dbReference type="GO" id="GO:0005543">
    <property type="term" value="F:phospholipid binding"/>
    <property type="evidence" value="ECO:0007669"/>
    <property type="project" value="TreeGrafter"/>
</dbReference>
<evidence type="ECO:0000256" key="12">
    <source>
        <dbReference type="PROSITE-ProRule" id="PRU00804"/>
    </source>
</evidence>
<keyword evidence="16" id="KW-1185">Reference proteome</keyword>
<feature type="domain" description="RRM Nup35-type" evidence="14">
    <location>
        <begin position="214"/>
        <end position="294"/>
    </location>
</feature>